<proteinExistence type="predicted"/>
<dbReference type="Proteomes" id="UP001597094">
    <property type="component" value="Unassembled WGS sequence"/>
</dbReference>
<dbReference type="EMBL" id="JBHTLD010000215">
    <property type="protein sequence ID" value="MFD1188107.1"/>
    <property type="molecule type" value="Genomic_DNA"/>
</dbReference>
<keyword evidence="1" id="KW-0472">Membrane</keyword>
<reference evidence="3" key="1">
    <citation type="journal article" date="2019" name="Int. J. Syst. Evol. Microbiol.">
        <title>The Global Catalogue of Microorganisms (GCM) 10K type strain sequencing project: providing services to taxonomists for standard genome sequencing and annotation.</title>
        <authorList>
            <consortium name="The Broad Institute Genomics Platform"/>
            <consortium name="The Broad Institute Genome Sequencing Center for Infectious Disease"/>
            <person name="Wu L."/>
            <person name="Ma J."/>
        </authorList>
    </citation>
    <scope>NUCLEOTIDE SEQUENCE [LARGE SCALE GENOMIC DNA]</scope>
    <source>
        <strain evidence="3">JCM 31319</strain>
    </source>
</reference>
<evidence type="ECO:0000313" key="2">
    <source>
        <dbReference type="EMBL" id="MFD1188107.1"/>
    </source>
</evidence>
<organism evidence="2 3">
    <name type="scientific">Pontibacter rugosus</name>
    <dbReference type="NCBI Taxonomy" id="1745966"/>
    <lineage>
        <taxon>Bacteria</taxon>
        <taxon>Pseudomonadati</taxon>
        <taxon>Bacteroidota</taxon>
        <taxon>Cytophagia</taxon>
        <taxon>Cytophagales</taxon>
        <taxon>Hymenobacteraceae</taxon>
        <taxon>Pontibacter</taxon>
    </lineage>
</organism>
<keyword evidence="3" id="KW-1185">Reference proteome</keyword>
<feature type="transmembrane region" description="Helical" evidence="1">
    <location>
        <begin position="103"/>
        <end position="123"/>
    </location>
</feature>
<name>A0ABW3ST88_9BACT</name>
<accession>A0ABW3ST88</accession>
<comment type="caution">
    <text evidence="2">The sequence shown here is derived from an EMBL/GenBank/DDBJ whole genome shotgun (WGS) entry which is preliminary data.</text>
</comment>
<protein>
    <submittedName>
        <fullName evidence="2">Uncharacterized protein</fullName>
    </submittedName>
</protein>
<gene>
    <name evidence="2" type="ORF">ACFQ2O_17985</name>
</gene>
<feature type="transmembrane region" description="Helical" evidence="1">
    <location>
        <begin position="72"/>
        <end position="91"/>
    </location>
</feature>
<keyword evidence="1" id="KW-1133">Transmembrane helix</keyword>
<evidence type="ECO:0000313" key="3">
    <source>
        <dbReference type="Proteomes" id="UP001597094"/>
    </source>
</evidence>
<feature type="transmembrane region" description="Helical" evidence="1">
    <location>
        <begin position="28"/>
        <end position="52"/>
    </location>
</feature>
<dbReference type="RefSeq" id="WP_377531085.1">
    <property type="nucleotide sequence ID" value="NZ_JBHTLD010000215.1"/>
</dbReference>
<keyword evidence="1" id="KW-0812">Transmembrane</keyword>
<evidence type="ECO:0000256" key="1">
    <source>
        <dbReference type="SAM" id="Phobius"/>
    </source>
</evidence>
<sequence>MEHNPYYANISFNEVENKKVRRRELLPWWIKAFVWFFMAIGAIVPIGVIIGLLGYNFSISLYGFETLDPNTLTGIFLIALYLIKAVTAFGLWTEKKWAVDLGIIDAIIGLVVCGIAMVVLPLIDTSEGFVLKLRLEPILLILYLLKLQKIKLSWKEEE</sequence>